<evidence type="ECO:0000313" key="2">
    <source>
        <dbReference type="EMBL" id="KAL3835337.1"/>
    </source>
</evidence>
<dbReference type="EMBL" id="JBJXBP010000004">
    <property type="protein sequence ID" value="KAL3835337.1"/>
    <property type="molecule type" value="Genomic_DNA"/>
</dbReference>
<organism evidence="2 3">
    <name type="scientific">Penstemon smallii</name>
    <dbReference type="NCBI Taxonomy" id="265156"/>
    <lineage>
        <taxon>Eukaryota</taxon>
        <taxon>Viridiplantae</taxon>
        <taxon>Streptophyta</taxon>
        <taxon>Embryophyta</taxon>
        <taxon>Tracheophyta</taxon>
        <taxon>Spermatophyta</taxon>
        <taxon>Magnoliopsida</taxon>
        <taxon>eudicotyledons</taxon>
        <taxon>Gunneridae</taxon>
        <taxon>Pentapetalae</taxon>
        <taxon>asterids</taxon>
        <taxon>lamiids</taxon>
        <taxon>Lamiales</taxon>
        <taxon>Plantaginaceae</taxon>
        <taxon>Cheloneae</taxon>
        <taxon>Penstemon</taxon>
    </lineage>
</organism>
<dbReference type="AlphaFoldDB" id="A0ABD3TEA4"/>
<proteinExistence type="predicted"/>
<evidence type="ECO:0000313" key="3">
    <source>
        <dbReference type="Proteomes" id="UP001634393"/>
    </source>
</evidence>
<dbReference type="PANTHER" id="PTHR22684">
    <property type="entry name" value="NULP1-RELATED"/>
    <property type="match status" value="1"/>
</dbReference>
<dbReference type="InterPro" id="IPR006994">
    <property type="entry name" value="TCF25/Rqc1"/>
</dbReference>
<feature type="compositionally biased region" description="Basic and acidic residues" evidence="1">
    <location>
        <begin position="61"/>
        <end position="87"/>
    </location>
</feature>
<reference evidence="2 3" key="1">
    <citation type="submission" date="2024-12" db="EMBL/GenBank/DDBJ databases">
        <title>The unique morphological basis and parallel evolutionary history of personate flowers in Penstemon.</title>
        <authorList>
            <person name="Depatie T.H."/>
            <person name="Wessinger C.A."/>
        </authorList>
    </citation>
    <scope>NUCLEOTIDE SEQUENCE [LARGE SCALE GENOMIC DNA]</scope>
    <source>
        <strain evidence="2">WTNN_2</strain>
        <tissue evidence="2">Leaf</tissue>
    </source>
</reference>
<sequence>MSARLLKKVLKEQEEVELQLQQQRSSDDDDSEFTDSPAAPFRNPFDLLDDDDDDDADGEGDDRRHVHQLSDEEKVNSAETSNRDTIHKNSSMVKVVVRTVSVPNVKSKKKNKKKKKIKEDTCRSTENAESSSDLMLENLSLGARSSSRQRNNSLPVKAKLMKKDSPDKMVNKQCKSAILQVDPKFLNAESEMRRIFGSKVVNSHERSRLPTNTRQMRGGRRGIHNLKKTIIVSPCEHWPRWDGSLSMEILETKDGVNYFRYVHSSSYAQTQRAFEAAKAIHDLNGIASILLYHPYHIDSLITMAEYFKFTGEHQMSADAIAKCLYAMECAWHPQFASLQDCQLKYIHDANKPFFSSLFTHMKNMDRRGCHRSALELCKLLLSLDPDDPMGARLCIDYYSLRAEEYTWLEKFAEEYGHDNSLWLFPNFSYSIAISRFYLERKESSKNKETGSEKASSFDLIKQALMLHPSVLRKLEDKVPLRDRMWTNVLNHTFFKSEQTECASLDHLISIYVERSYLIWRLPDLQKFVCDSALLVIDMVEKQGDEARDWACVRNEAFSSEKNEYSHLLVSDFSDSMPTMPPENLQDFIVDARGGQEFAHIPEEHEIHDVSSRNALAVLFESMLPWVNYGTLDGDDAQHDLHEQGDEE</sequence>
<feature type="compositionally biased region" description="Basic residues" evidence="1">
    <location>
        <begin position="106"/>
        <end position="116"/>
    </location>
</feature>
<feature type="compositionally biased region" description="Low complexity" evidence="1">
    <location>
        <begin position="90"/>
        <end position="105"/>
    </location>
</feature>
<dbReference type="PANTHER" id="PTHR22684:SF0">
    <property type="entry name" value="RIBOSOME QUALITY CONTROL COMPLEX SUBUNIT TCF25"/>
    <property type="match status" value="1"/>
</dbReference>
<evidence type="ECO:0008006" key="4">
    <source>
        <dbReference type="Google" id="ProtNLM"/>
    </source>
</evidence>
<evidence type="ECO:0000256" key="1">
    <source>
        <dbReference type="SAM" id="MobiDB-lite"/>
    </source>
</evidence>
<comment type="caution">
    <text evidence="2">The sequence shown here is derived from an EMBL/GenBank/DDBJ whole genome shotgun (WGS) entry which is preliminary data.</text>
</comment>
<protein>
    <recommendedName>
        <fullName evidence="4">Transcription factor 25</fullName>
    </recommendedName>
</protein>
<accession>A0ABD3TEA4</accession>
<dbReference type="Proteomes" id="UP001634393">
    <property type="component" value="Unassembled WGS sequence"/>
</dbReference>
<feature type="compositionally biased region" description="Polar residues" evidence="1">
    <location>
        <begin position="124"/>
        <end position="133"/>
    </location>
</feature>
<feature type="compositionally biased region" description="Acidic residues" evidence="1">
    <location>
        <begin position="47"/>
        <end position="60"/>
    </location>
</feature>
<name>A0ABD3TEA4_9LAMI</name>
<gene>
    <name evidence="2" type="ORF">ACJIZ3_010073</name>
</gene>
<feature type="region of interest" description="Disordered" evidence="1">
    <location>
        <begin position="17"/>
        <end position="133"/>
    </location>
</feature>
<dbReference type="Pfam" id="PF04910">
    <property type="entry name" value="Tcf25"/>
    <property type="match status" value="1"/>
</dbReference>
<keyword evidence="3" id="KW-1185">Reference proteome</keyword>